<evidence type="ECO:0000313" key="3">
    <source>
        <dbReference type="Proteomes" id="UP001069047"/>
    </source>
</evidence>
<reference evidence="2" key="1">
    <citation type="submission" date="2022-09" db="EMBL/GenBank/DDBJ databases">
        <title>Aerococcus urinae taxonomy study.</title>
        <authorList>
            <person name="Christensen J."/>
            <person name="Senneby E."/>
        </authorList>
    </citation>
    <scope>NUCLEOTIDE SEQUENCE</scope>
    <source>
        <strain evidence="2">LUND-41-B12</strain>
    </source>
</reference>
<dbReference type="Proteomes" id="UP001069047">
    <property type="component" value="Unassembled WGS sequence"/>
</dbReference>
<organism evidence="2 3">
    <name type="scientific">Aerococcus mictus</name>
    <dbReference type="NCBI Taxonomy" id="2976810"/>
    <lineage>
        <taxon>Bacteria</taxon>
        <taxon>Bacillati</taxon>
        <taxon>Bacillota</taxon>
        <taxon>Bacilli</taxon>
        <taxon>Lactobacillales</taxon>
        <taxon>Aerococcaceae</taxon>
        <taxon>Aerococcus</taxon>
    </lineage>
</organism>
<sequence length="183" mass="21199">MRHVIRLLTILFVGIALYSKIIDRPVQPWLIAAGITFIVSLGLTLIADNLSYNPDGPKETSYKLMQVLEVEPDEITVSYTAYFGEFYKDYNFDKKARMRVNNDESKVLDICFFDIGDESVIEVLNDLNYPVSNQLIESLEQDKGVLLNKEKEVGVLIRSRPFDKNDLKIIYDPQLYEIEEKFY</sequence>
<evidence type="ECO:0000256" key="1">
    <source>
        <dbReference type="SAM" id="Phobius"/>
    </source>
</evidence>
<protein>
    <submittedName>
        <fullName evidence="2">Uncharacterized protein</fullName>
    </submittedName>
</protein>
<gene>
    <name evidence="2" type="ORF">ODY61_01360</name>
</gene>
<dbReference type="EMBL" id="JAOTMY010000001">
    <property type="protein sequence ID" value="MCY3086759.1"/>
    <property type="molecule type" value="Genomic_DNA"/>
</dbReference>
<dbReference type="RefSeq" id="WP_111890408.1">
    <property type="nucleotide sequence ID" value="NZ_CAJHLJ010000013.1"/>
</dbReference>
<name>A0A9Q4H6F2_9LACT</name>
<evidence type="ECO:0000313" key="2">
    <source>
        <dbReference type="EMBL" id="MCY3086759.1"/>
    </source>
</evidence>
<dbReference type="AlphaFoldDB" id="A0A9Q4H6F2"/>
<keyword evidence="1" id="KW-1133">Transmembrane helix</keyword>
<accession>A0A9Q4H6F2</accession>
<feature type="transmembrane region" description="Helical" evidence="1">
    <location>
        <begin position="29"/>
        <end position="47"/>
    </location>
</feature>
<keyword evidence="1" id="KW-0472">Membrane</keyword>
<keyword evidence="1" id="KW-0812">Transmembrane</keyword>
<proteinExistence type="predicted"/>
<comment type="caution">
    <text evidence="2">The sequence shown here is derived from an EMBL/GenBank/DDBJ whole genome shotgun (WGS) entry which is preliminary data.</text>
</comment>